<accession>A0A673UNI8</accession>
<dbReference type="RefSeq" id="XP_029783007.1">
    <property type="nucleotide sequence ID" value="XM_029927147.1"/>
</dbReference>
<feature type="transmembrane region" description="Helical" evidence="5">
    <location>
        <begin position="25"/>
        <end position="49"/>
    </location>
</feature>
<dbReference type="AlphaFoldDB" id="A0A673UNI8"/>
<dbReference type="RefSeq" id="XP_029783005.1">
    <property type="nucleotide sequence ID" value="XM_029927145.1"/>
</dbReference>
<evidence type="ECO:0000256" key="3">
    <source>
        <dbReference type="ARBA" id="ARBA00022989"/>
    </source>
</evidence>
<dbReference type="GeneID" id="115281715"/>
<reference evidence="6" key="3">
    <citation type="submission" date="2025-09" db="UniProtKB">
        <authorList>
            <consortium name="Ensembl"/>
        </authorList>
    </citation>
    <scope>IDENTIFICATION</scope>
</reference>
<reference evidence="6 7" key="1">
    <citation type="submission" date="2019-05" db="EMBL/GenBank/DDBJ databases">
        <title>A Chromosome-scale Meerkat (S. suricatta) Genome Assembly.</title>
        <authorList>
            <person name="Dudchenko O."/>
            <person name="Lieberman Aiden E."/>
            <person name="Tung J."/>
            <person name="Barreiro L.B."/>
            <person name="Clutton-Brock T.H."/>
        </authorList>
    </citation>
    <scope>NUCLEOTIDE SEQUENCE [LARGE SCALE GENOMIC DNA]</scope>
</reference>
<dbReference type="Ensembl" id="ENSSSUT00005026341.1">
    <property type="protein sequence ID" value="ENSSSUP00005022996.1"/>
    <property type="gene ID" value="ENSSSUG00005015009.1"/>
</dbReference>
<evidence type="ECO:0000313" key="6">
    <source>
        <dbReference type="Ensembl" id="ENSSSUP00005022996.1"/>
    </source>
</evidence>
<reference evidence="6" key="2">
    <citation type="submission" date="2025-08" db="UniProtKB">
        <authorList>
            <consortium name="Ensembl"/>
        </authorList>
    </citation>
    <scope>IDENTIFICATION</scope>
</reference>
<keyword evidence="7" id="KW-1185">Reference proteome</keyword>
<dbReference type="InterPro" id="IPR031671">
    <property type="entry name" value="SMIM5/18/22"/>
</dbReference>
<organism evidence="6 7">
    <name type="scientific">Suricata suricatta</name>
    <name type="common">Meerkat</name>
    <dbReference type="NCBI Taxonomy" id="37032"/>
    <lineage>
        <taxon>Eukaryota</taxon>
        <taxon>Metazoa</taxon>
        <taxon>Chordata</taxon>
        <taxon>Craniata</taxon>
        <taxon>Vertebrata</taxon>
        <taxon>Euteleostomi</taxon>
        <taxon>Mammalia</taxon>
        <taxon>Eutheria</taxon>
        <taxon>Laurasiatheria</taxon>
        <taxon>Carnivora</taxon>
        <taxon>Feliformia</taxon>
        <taxon>Herpestidae</taxon>
        <taxon>Suricata</taxon>
    </lineage>
</organism>
<dbReference type="Proteomes" id="UP000472268">
    <property type="component" value="Chromosome 17"/>
</dbReference>
<comment type="subcellular location">
    <subcellularLocation>
        <location evidence="1">Membrane</location>
        <topology evidence="1">Single-pass membrane protein</topology>
    </subcellularLocation>
</comment>
<keyword evidence="3 5" id="KW-1133">Transmembrane helix</keyword>
<dbReference type="RefSeq" id="XP_029783008.1">
    <property type="nucleotide sequence ID" value="XM_029927148.1"/>
</dbReference>
<evidence type="ECO:0000313" key="7">
    <source>
        <dbReference type="Proteomes" id="UP000472268"/>
    </source>
</evidence>
<dbReference type="RefSeq" id="XP_029783009.1">
    <property type="nucleotide sequence ID" value="XM_029927149.1"/>
</dbReference>
<gene>
    <name evidence="6" type="primary">SMIM6</name>
</gene>
<protein>
    <submittedName>
        <fullName evidence="6">Small integral membrane protein 6</fullName>
    </submittedName>
</protein>
<dbReference type="OMA" id="LMTKQDI"/>
<proteinExistence type="predicted"/>
<name>A0A673UNI8_SURSU</name>
<evidence type="ECO:0000256" key="4">
    <source>
        <dbReference type="ARBA" id="ARBA00023136"/>
    </source>
</evidence>
<keyword evidence="4 5" id="KW-0472">Membrane</keyword>
<evidence type="ECO:0000256" key="5">
    <source>
        <dbReference type="SAM" id="Phobius"/>
    </source>
</evidence>
<sequence length="61" mass="7142">MDHKLMPKQYTWKEEFWQNPWDQGALVVICLFVTTILFLIVFAIIFGFLPPPENTDPGEES</sequence>
<evidence type="ECO:0000256" key="2">
    <source>
        <dbReference type="ARBA" id="ARBA00022692"/>
    </source>
</evidence>
<evidence type="ECO:0000256" key="1">
    <source>
        <dbReference type="ARBA" id="ARBA00004167"/>
    </source>
</evidence>
<keyword evidence="2 5" id="KW-0812">Transmembrane</keyword>
<dbReference type="CTD" id="100130933"/>
<dbReference type="Pfam" id="PF15831">
    <property type="entry name" value="SMIM5_18_22"/>
    <property type="match status" value="1"/>
</dbReference>
<dbReference type="GO" id="GO:0016020">
    <property type="term" value="C:membrane"/>
    <property type="evidence" value="ECO:0007669"/>
    <property type="project" value="UniProtKB-SubCell"/>
</dbReference>